<evidence type="ECO:0000313" key="3">
    <source>
        <dbReference type="EMBL" id="SFL04392.1"/>
    </source>
</evidence>
<feature type="region of interest" description="Disordered" evidence="1">
    <location>
        <begin position="42"/>
        <end position="96"/>
    </location>
</feature>
<dbReference type="AlphaFoldDB" id="A0A1I4EF46"/>
<feature type="compositionally biased region" description="Polar residues" evidence="1">
    <location>
        <begin position="80"/>
        <end position="96"/>
    </location>
</feature>
<feature type="compositionally biased region" description="Basic and acidic residues" evidence="1">
    <location>
        <begin position="47"/>
        <end position="62"/>
    </location>
</feature>
<protein>
    <submittedName>
        <fullName evidence="3">IstB-like ATP binding protein</fullName>
    </submittedName>
</protein>
<evidence type="ECO:0000259" key="2">
    <source>
        <dbReference type="Pfam" id="PF01695"/>
    </source>
</evidence>
<dbReference type="InterPro" id="IPR002611">
    <property type="entry name" value="IstB_ATP-bd"/>
</dbReference>
<gene>
    <name evidence="3" type="ORF">SAMN04488498_1265</name>
</gene>
<dbReference type="Proteomes" id="UP000323300">
    <property type="component" value="Unassembled WGS sequence"/>
</dbReference>
<dbReference type="GO" id="GO:0005524">
    <property type="term" value="F:ATP binding"/>
    <property type="evidence" value="ECO:0007669"/>
    <property type="project" value="InterPro"/>
</dbReference>
<dbReference type="Pfam" id="PF01695">
    <property type="entry name" value="IstB_IS21"/>
    <property type="match status" value="1"/>
</dbReference>
<organism evidence="3 4">
    <name type="scientific">Neomesorhizobium albiziae</name>
    <dbReference type="NCBI Taxonomy" id="335020"/>
    <lineage>
        <taxon>Bacteria</taxon>
        <taxon>Pseudomonadati</taxon>
        <taxon>Pseudomonadota</taxon>
        <taxon>Alphaproteobacteria</taxon>
        <taxon>Hyphomicrobiales</taxon>
        <taxon>Phyllobacteriaceae</taxon>
        <taxon>Neomesorhizobium</taxon>
    </lineage>
</organism>
<evidence type="ECO:0000256" key="1">
    <source>
        <dbReference type="SAM" id="MobiDB-lite"/>
    </source>
</evidence>
<accession>A0A1I4EF46</accession>
<feature type="domain" description="IstB-like ATP-binding" evidence="2">
    <location>
        <begin position="3"/>
        <end position="47"/>
    </location>
</feature>
<evidence type="ECO:0000313" key="4">
    <source>
        <dbReference type="Proteomes" id="UP000323300"/>
    </source>
</evidence>
<dbReference type="EMBL" id="FOSL01000026">
    <property type="protein sequence ID" value="SFL04392.1"/>
    <property type="molecule type" value="Genomic_DNA"/>
</dbReference>
<reference evidence="3 4" key="1">
    <citation type="submission" date="2016-10" db="EMBL/GenBank/DDBJ databases">
        <authorList>
            <person name="Varghese N."/>
            <person name="Submissions S."/>
        </authorList>
    </citation>
    <scope>NUCLEOTIDE SEQUENCE [LARGE SCALE GENOMIC DNA]</scope>
    <source>
        <strain evidence="3 4">DSM 21822</strain>
    </source>
</reference>
<keyword evidence="4" id="KW-1185">Reference proteome</keyword>
<proteinExistence type="predicted"/>
<sequence>MSLEFFHWRHHDNFGDTKMTTALLDRLTHHCHILETGNDSFRFKNSTAHEPKGEAPKLDLNPKLETYIKGGSALGENPGSFLSRNQQSSWPASRFS</sequence>
<name>A0A1I4EF46_9HYPH</name>